<feature type="signal peptide" evidence="6">
    <location>
        <begin position="1"/>
        <end position="30"/>
    </location>
</feature>
<dbReference type="Proteomes" id="UP001207116">
    <property type="component" value="Unassembled WGS sequence"/>
</dbReference>
<evidence type="ECO:0000256" key="6">
    <source>
        <dbReference type="SAM" id="SignalP"/>
    </source>
</evidence>
<keyword evidence="5" id="KW-0998">Cell outer membrane</keyword>
<dbReference type="PROSITE" id="PS51257">
    <property type="entry name" value="PROKAR_LIPOPROTEIN"/>
    <property type="match status" value="1"/>
</dbReference>
<dbReference type="Pfam" id="PF01103">
    <property type="entry name" value="Omp85"/>
    <property type="match status" value="1"/>
</dbReference>
<accession>A0AAE3MLS7</accession>
<feature type="domain" description="Bacterial surface antigen (D15)" evidence="7">
    <location>
        <begin position="616"/>
        <end position="844"/>
    </location>
</feature>
<name>A0AAE3MLS7_9FLAO</name>
<evidence type="ECO:0000256" key="2">
    <source>
        <dbReference type="ARBA" id="ARBA00022692"/>
    </source>
</evidence>
<reference evidence="8" key="1">
    <citation type="submission" date="2022-11" db="EMBL/GenBank/DDBJ databases">
        <title>The characterization of three novel Bacteroidetes species and genomic analysis of their roles in tidal elemental geochemical cycles.</title>
        <authorList>
            <person name="Ma K.-J."/>
        </authorList>
    </citation>
    <scope>NUCLEOTIDE SEQUENCE</scope>
    <source>
        <strain evidence="8">M415</strain>
    </source>
</reference>
<dbReference type="InterPro" id="IPR000184">
    <property type="entry name" value="Bac_surfAg_D15"/>
</dbReference>
<gene>
    <name evidence="8" type="ORF">OO016_06340</name>
</gene>
<dbReference type="PANTHER" id="PTHR12815">
    <property type="entry name" value="SORTING AND ASSEMBLY MACHINERY SAMM50 PROTEIN FAMILY MEMBER"/>
    <property type="match status" value="1"/>
</dbReference>
<keyword evidence="9" id="KW-1185">Reference proteome</keyword>
<proteinExistence type="predicted"/>
<protein>
    <submittedName>
        <fullName evidence="8">BamA/TamA family outer membrane protein</fullName>
    </submittedName>
</protein>
<dbReference type="GO" id="GO:0019867">
    <property type="term" value="C:outer membrane"/>
    <property type="evidence" value="ECO:0007669"/>
    <property type="project" value="InterPro"/>
</dbReference>
<keyword evidence="2" id="KW-0812">Transmembrane</keyword>
<dbReference type="InterPro" id="IPR039910">
    <property type="entry name" value="D15-like"/>
</dbReference>
<feature type="chain" id="PRO_5042130546" evidence="6">
    <location>
        <begin position="31"/>
        <end position="868"/>
    </location>
</feature>
<evidence type="ECO:0000313" key="9">
    <source>
        <dbReference type="Proteomes" id="UP001207116"/>
    </source>
</evidence>
<dbReference type="Gene3D" id="2.40.160.50">
    <property type="entry name" value="membrane protein fhac: a member of the omp85/tpsb transporter family"/>
    <property type="match status" value="1"/>
</dbReference>
<organism evidence="8 9">
    <name type="scientific">Lentiprolixibacter aurantiacus</name>
    <dbReference type="NCBI Taxonomy" id="2993939"/>
    <lineage>
        <taxon>Bacteria</taxon>
        <taxon>Pseudomonadati</taxon>
        <taxon>Bacteroidota</taxon>
        <taxon>Flavobacteriia</taxon>
        <taxon>Flavobacteriales</taxon>
        <taxon>Flavobacteriaceae</taxon>
        <taxon>Lentiprolixibacter</taxon>
    </lineage>
</organism>
<evidence type="ECO:0000256" key="3">
    <source>
        <dbReference type="ARBA" id="ARBA00022729"/>
    </source>
</evidence>
<dbReference type="PANTHER" id="PTHR12815:SF47">
    <property type="entry name" value="TRANSLOCATION AND ASSEMBLY MODULE SUBUNIT TAMA"/>
    <property type="match status" value="1"/>
</dbReference>
<keyword evidence="3 6" id="KW-0732">Signal</keyword>
<evidence type="ECO:0000313" key="8">
    <source>
        <dbReference type="EMBL" id="MCX2719214.1"/>
    </source>
</evidence>
<dbReference type="EMBL" id="JAPFQP010000001">
    <property type="protein sequence ID" value="MCX2719214.1"/>
    <property type="molecule type" value="Genomic_DNA"/>
</dbReference>
<evidence type="ECO:0000256" key="1">
    <source>
        <dbReference type="ARBA" id="ARBA00004370"/>
    </source>
</evidence>
<sequence>MGTLLRFKARTAKIVLFCLAILLASCNTLKRVEDDELLLSKNRVFTNGERVVDDDIQSLLVQKPNSRVLGYPLRLNLYNLAKPNPDSTFQEWLKRRPKREARLARLLSEKQVNRLGESFLVKGYSEWLKKIGEAPVIIDTNRTRRSLERLSAYYGSKGYFNNTTTYSVIPTRKQHAEINYNINLGKPFIIDTFTKQIQSSAIDSLYNLNAENSFIKTGDVFDLANFNLERERLTSLFRNSGVYNFQESSITYDIERDTTRANDDQLMNVELNIEDLRRRSDTTVTTAAYKVFKFDQINIYADYQFGQDMDSLKSVSYDDYTIYYKDKLRYKPKALTDAIFFTKDSIYRDLDRIRTYRQITNLNTFKYPNIEFIEDPERDVLTSNIYLSARSKYSLGLDFDITHSNIQRLGIGFSTALVSRNIFGGAETLSLSARGTFGLLSDESLPEDYFSEIGSEINLTFPRIWFPFWLPFVKADRIVPYYMLPTTRISAGISFQENIGLDKQTFNSIFGYNWSPSDFKRSALELLNVQYVRNVNPDRFFNVYTSSYESLDNIADAYQDPLAFPELDEFFQDTDNTTDPRRLIIPEGTTGFTNAILNGDVSSSQEDLIDVSRIEERRQRLTENNLIFTSNFTFTRNNRSGINDNSFSQIRVKFESAGNILSTISRIVPFEENDNGNLLVFGVPFSQYVKTELDYIKHWDLSRSNVLAMRTFFGIAVPYGNAESVPFVRSYFAGGSNDNRAWFPYSLGPGSSQDINDFNEANLKLAFNLEYRFPIVGDIKGALFADVGNIWNVWDNVDDPKKTFSGFESLADIAIGSGFGIRYDFSYFVFRLDTGFKTYNPALEPSKRWFRDYNFANAVFQIGINYPF</sequence>
<comment type="caution">
    <text evidence="8">The sequence shown here is derived from an EMBL/GenBank/DDBJ whole genome shotgun (WGS) entry which is preliminary data.</text>
</comment>
<evidence type="ECO:0000256" key="4">
    <source>
        <dbReference type="ARBA" id="ARBA00023136"/>
    </source>
</evidence>
<keyword evidence="4" id="KW-0472">Membrane</keyword>
<comment type="subcellular location">
    <subcellularLocation>
        <location evidence="1">Membrane</location>
    </subcellularLocation>
</comment>
<evidence type="ECO:0000259" key="7">
    <source>
        <dbReference type="Pfam" id="PF01103"/>
    </source>
</evidence>
<evidence type="ECO:0000256" key="5">
    <source>
        <dbReference type="ARBA" id="ARBA00023237"/>
    </source>
</evidence>
<dbReference type="AlphaFoldDB" id="A0AAE3MLS7"/>